<dbReference type="EC" id="2.7.7.65" evidence="1"/>
<evidence type="ECO:0000259" key="4">
    <source>
        <dbReference type="PROSITE" id="PS50887"/>
    </source>
</evidence>
<dbReference type="NCBIfam" id="TIGR00254">
    <property type="entry name" value="GGDEF"/>
    <property type="match status" value="1"/>
</dbReference>
<dbReference type="InterPro" id="IPR043128">
    <property type="entry name" value="Rev_trsase/Diguanyl_cyclase"/>
</dbReference>
<sequence length="478" mass="54475">MHLKYKVVSLICLLLISVSLGSSLLNYYYSLQASDTQLKERSLPLSIDNIYTEIQKHFIEPTLVSSMMAHDTFVKEWLRDGEKEPEKIYQYLATFKEKYGMFTTFLVSDFTNNYYHPTGTIDVVSPHKTENAWYYAFKNIAEEYEMNLDFNTHLDQDLIMFINYKILDDTGNFMGATGIGINISYVHHMLKHFRETYKFNVFFANTSGEILLIEEGIKNDNFLMDIKSLSTLVPQILKSESLQFEYQTGNNHFVVNSKYIPELNLFLFVEANTSDFTQELKKNFLGNLFLSLLVTSIVAAIIIFTINTYQKQLESLAAEDPLTGLYNRRTFDNHFRTLSALHRRTKAPLSAILFDIDNFKHINDTLGHLTGDSVLEHVALCAKATVRGSDILARWGGEEFALLFPNTTQHDAFEIGEKLRQAIGTNAAINALIKGPLSISVGVGTFHENDTLKSLFHRVDEAMLRAKKNGKNQTVLAL</sequence>
<evidence type="ECO:0000313" key="5">
    <source>
        <dbReference type="EMBL" id="MBN2964402.1"/>
    </source>
</evidence>
<keyword evidence="3" id="KW-0812">Transmembrane</keyword>
<dbReference type="EMBL" id="JAFHKK010000011">
    <property type="protein sequence ID" value="MBN2964402.1"/>
    <property type="molecule type" value="Genomic_DNA"/>
</dbReference>
<keyword evidence="3" id="KW-0472">Membrane</keyword>
<evidence type="ECO:0000256" key="3">
    <source>
        <dbReference type="SAM" id="Phobius"/>
    </source>
</evidence>
<evidence type="ECO:0000256" key="1">
    <source>
        <dbReference type="ARBA" id="ARBA00012528"/>
    </source>
</evidence>
<keyword evidence="3" id="KW-1133">Transmembrane helix</keyword>
<comment type="catalytic activity">
    <reaction evidence="2">
        <text>2 GTP = 3',3'-c-di-GMP + 2 diphosphate</text>
        <dbReference type="Rhea" id="RHEA:24898"/>
        <dbReference type="ChEBI" id="CHEBI:33019"/>
        <dbReference type="ChEBI" id="CHEBI:37565"/>
        <dbReference type="ChEBI" id="CHEBI:58805"/>
        <dbReference type="EC" id="2.7.7.65"/>
    </reaction>
</comment>
<name>A0ABS2WS13_9BACT</name>
<dbReference type="InterPro" id="IPR000160">
    <property type="entry name" value="GGDEF_dom"/>
</dbReference>
<dbReference type="PANTHER" id="PTHR45138">
    <property type="entry name" value="REGULATORY COMPONENTS OF SENSORY TRANSDUCTION SYSTEM"/>
    <property type="match status" value="1"/>
</dbReference>
<evidence type="ECO:0000313" key="6">
    <source>
        <dbReference type="Proteomes" id="UP000703590"/>
    </source>
</evidence>
<protein>
    <recommendedName>
        <fullName evidence="1">diguanylate cyclase</fullName>
        <ecNumber evidence="1">2.7.7.65</ecNumber>
    </recommendedName>
</protein>
<dbReference type="Gene3D" id="3.30.70.270">
    <property type="match status" value="1"/>
</dbReference>
<reference evidence="5 6" key="2">
    <citation type="submission" date="2021-02" db="EMBL/GenBank/DDBJ databases">
        <title>Sulfurospirillum tamanensis sp. nov.</title>
        <authorList>
            <person name="Frolova A."/>
            <person name="Merkel A."/>
            <person name="Slobodkin A."/>
        </authorList>
    </citation>
    <scope>NUCLEOTIDE SEQUENCE [LARGE SCALE GENOMIC DNA]</scope>
    <source>
        <strain evidence="5 6">T05b</strain>
    </source>
</reference>
<feature type="domain" description="GGDEF" evidence="4">
    <location>
        <begin position="347"/>
        <end position="478"/>
    </location>
</feature>
<reference evidence="6" key="1">
    <citation type="submission" date="2021-02" db="EMBL/GenBank/DDBJ databases">
        <title>Sulfurospirillum tamanensis sp. nov.</title>
        <authorList>
            <person name="Merkel A.Y."/>
        </authorList>
    </citation>
    <scope>NUCLEOTIDE SEQUENCE [LARGE SCALE GENOMIC DNA]</scope>
    <source>
        <strain evidence="6">T05b</strain>
    </source>
</reference>
<keyword evidence="6" id="KW-1185">Reference proteome</keyword>
<dbReference type="SUPFAM" id="SSF55073">
    <property type="entry name" value="Nucleotide cyclase"/>
    <property type="match status" value="1"/>
</dbReference>
<gene>
    <name evidence="5" type="ORF">JWV37_06390</name>
</gene>
<dbReference type="RefSeq" id="WP_205458952.1">
    <property type="nucleotide sequence ID" value="NZ_JAFHKK010000011.1"/>
</dbReference>
<reference evidence="5 6" key="3">
    <citation type="submission" date="2021-02" db="EMBL/GenBank/DDBJ databases">
        <authorList>
            <person name="Merkel A.Y."/>
        </authorList>
    </citation>
    <scope>NUCLEOTIDE SEQUENCE [LARGE SCALE GENOMIC DNA]</scope>
    <source>
        <strain evidence="5 6">T05b</strain>
    </source>
</reference>
<dbReference type="Gene3D" id="3.30.450.20">
    <property type="entry name" value="PAS domain"/>
    <property type="match status" value="1"/>
</dbReference>
<dbReference type="Pfam" id="PF00990">
    <property type="entry name" value="GGDEF"/>
    <property type="match status" value="1"/>
</dbReference>
<proteinExistence type="predicted"/>
<dbReference type="SMART" id="SM00267">
    <property type="entry name" value="GGDEF"/>
    <property type="match status" value="1"/>
</dbReference>
<dbReference type="PROSITE" id="PS50887">
    <property type="entry name" value="GGDEF"/>
    <property type="match status" value="1"/>
</dbReference>
<evidence type="ECO:0000256" key="2">
    <source>
        <dbReference type="ARBA" id="ARBA00034247"/>
    </source>
</evidence>
<dbReference type="InterPro" id="IPR050469">
    <property type="entry name" value="Diguanylate_Cyclase"/>
</dbReference>
<comment type="caution">
    <text evidence="5">The sequence shown here is derived from an EMBL/GenBank/DDBJ whole genome shotgun (WGS) entry which is preliminary data.</text>
</comment>
<accession>A0ABS2WS13</accession>
<dbReference type="PANTHER" id="PTHR45138:SF9">
    <property type="entry name" value="DIGUANYLATE CYCLASE DGCM-RELATED"/>
    <property type="match status" value="1"/>
</dbReference>
<dbReference type="CDD" id="cd01949">
    <property type="entry name" value="GGDEF"/>
    <property type="match status" value="1"/>
</dbReference>
<dbReference type="InterPro" id="IPR029787">
    <property type="entry name" value="Nucleotide_cyclase"/>
</dbReference>
<dbReference type="Proteomes" id="UP000703590">
    <property type="component" value="Unassembled WGS sequence"/>
</dbReference>
<feature type="transmembrane region" description="Helical" evidence="3">
    <location>
        <begin position="284"/>
        <end position="306"/>
    </location>
</feature>
<organism evidence="5 6">
    <name type="scientific">Sulfurospirillum tamanense</name>
    <dbReference type="NCBI Taxonomy" id="2813362"/>
    <lineage>
        <taxon>Bacteria</taxon>
        <taxon>Pseudomonadati</taxon>
        <taxon>Campylobacterota</taxon>
        <taxon>Epsilonproteobacteria</taxon>
        <taxon>Campylobacterales</taxon>
        <taxon>Sulfurospirillaceae</taxon>
        <taxon>Sulfurospirillum</taxon>
    </lineage>
</organism>